<accession>A0A0A9D0Q1</accession>
<evidence type="ECO:0000313" key="2">
    <source>
        <dbReference type="EMBL" id="JAD81431.1"/>
    </source>
</evidence>
<sequence length="64" mass="6964">MSAHPTMDMLQFPILLPGRRGRSRRPRGRAQARGTRRGARRHLRAGGGGAGARRRTGGRSCRGS</sequence>
<reference evidence="2" key="1">
    <citation type="submission" date="2014-09" db="EMBL/GenBank/DDBJ databases">
        <authorList>
            <person name="Magalhaes I.L.F."/>
            <person name="Oliveira U."/>
            <person name="Santos F.R."/>
            <person name="Vidigal T.H.D.A."/>
            <person name="Brescovit A.D."/>
            <person name="Santos A.J."/>
        </authorList>
    </citation>
    <scope>NUCLEOTIDE SEQUENCE</scope>
    <source>
        <tissue evidence="2">Shoot tissue taken approximately 20 cm above the soil surface</tissue>
    </source>
</reference>
<proteinExistence type="predicted"/>
<dbReference type="EMBL" id="GBRH01216464">
    <property type="protein sequence ID" value="JAD81431.1"/>
    <property type="molecule type" value="Transcribed_RNA"/>
</dbReference>
<organism evidence="2">
    <name type="scientific">Arundo donax</name>
    <name type="common">Giant reed</name>
    <name type="synonym">Donax arundinaceus</name>
    <dbReference type="NCBI Taxonomy" id="35708"/>
    <lineage>
        <taxon>Eukaryota</taxon>
        <taxon>Viridiplantae</taxon>
        <taxon>Streptophyta</taxon>
        <taxon>Embryophyta</taxon>
        <taxon>Tracheophyta</taxon>
        <taxon>Spermatophyta</taxon>
        <taxon>Magnoliopsida</taxon>
        <taxon>Liliopsida</taxon>
        <taxon>Poales</taxon>
        <taxon>Poaceae</taxon>
        <taxon>PACMAD clade</taxon>
        <taxon>Arundinoideae</taxon>
        <taxon>Arundineae</taxon>
        <taxon>Arundo</taxon>
    </lineage>
</organism>
<reference evidence="2" key="2">
    <citation type="journal article" date="2015" name="Data Brief">
        <title>Shoot transcriptome of the giant reed, Arundo donax.</title>
        <authorList>
            <person name="Barrero R.A."/>
            <person name="Guerrero F.D."/>
            <person name="Moolhuijzen P."/>
            <person name="Goolsby J.A."/>
            <person name="Tidwell J."/>
            <person name="Bellgard S.E."/>
            <person name="Bellgard M.I."/>
        </authorList>
    </citation>
    <scope>NUCLEOTIDE SEQUENCE</scope>
    <source>
        <tissue evidence="2">Shoot tissue taken approximately 20 cm above the soil surface</tissue>
    </source>
</reference>
<feature type="compositionally biased region" description="Basic residues" evidence="1">
    <location>
        <begin position="19"/>
        <end position="44"/>
    </location>
</feature>
<evidence type="ECO:0000256" key="1">
    <source>
        <dbReference type="SAM" id="MobiDB-lite"/>
    </source>
</evidence>
<name>A0A0A9D0Q1_ARUDO</name>
<protein>
    <submittedName>
        <fullName evidence="2">Uncharacterized protein</fullName>
    </submittedName>
</protein>
<feature type="region of interest" description="Disordered" evidence="1">
    <location>
        <begin position="1"/>
        <end position="64"/>
    </location>
</feature>
<dbReference type="AlphaFoldDB" id="A0A0A9D0Q1"/>